<accession>A0AAN9S592</accession>
<dbReference type="AlphaFoldDB" id="A0AAN9S592"/>
<evidence type="ECO:0000313" key="2">
    <source>
        <dbReference type="Proteomes" id="UP001386955"/>
    </source>
</evidence>
<sequence length="70" mass="8214">MYWNLRIILCSLLSDKRLHSLITFFKCSVKPLQRITNLINKKHFELVCLISKRIMLDDHVGLGSQTLLLM</sequence>
<proteinExistence type="predicted"/>
<name>A0AAN9S592_PSOTE</name>
<organism evidence="1 2">
    <name type="scientific">Psophocarpus tetragonolobus</name>
    <name type="common">Winged bean</name>
    <name type="synonym">Dolichos tetragonolobus</name>
    <dbReference type="NCBI Taxonomy" id="3891"/>
    <lineage>
        <taxon>Eukaryota</taxon>
        <taxon>Viridiplantae</taxon>
        <taxon>Streptophyta</taxon>
        <taxon>Embryophyta</taxon>
        <taxon>Tracheophyta</taxon>
        <taxon>Spermatophyta</taxon>
        <taxon>Magnoliopsida</taxon>
        <taxon>eudicotyledons</taxon>
        <taxon>Gunneridae</taxon>
        <taxon>Pentapetalae</taxon>
        <taxon>rosids</taxon>
        <taxon>fabids</taxon>
        <taxon>Fabales</taxon>
        <taxon>Fabaceae</taxon>
        <taxon>Papilionoideae</taxon>
        <taxon>50 kb inversion clade</taxon>
        <taxon>NPAAA clade</taxon>
        <taxon>indigoferoid/millettioid clade</taxon>
        <taxon>Phaseoleae</taxon>
        <taxon>Psophocarpus</taxon>
    </lineage>
</organism>
<dbReference type="Proteomes" id="UP001386955">
    <property type="component" value="Unassembled WGS sequence"/>
</dbReference>
<protein>
    <submittedName>
        <fullName evidence="1">Uncharacterized protein</fullName>
    </submittedName>
</protein>
<comment type="caution">
    <text evidence="1">The sequence shown here is derived from an EMBL/GenBank/DDBJ whole genome shotgun (WGS) entry which is preliminary data.</text>
</comment>
<keyword evidence="2" id="KW-1185">Reference proteome</keyword>
<dbReference type="EMBL" id="JAYMYS010000006">
    <property type="protein sequence ID" value="KAK7389809.1"/>
    <property type="molecule type" value="Genomic_DNA"/>
</dbReference>
<gene>
    <name evidence="1" type="ORF">VNO78_25103</name>
</gene>
<evidence type="ECO:0000313" key="1">
    <source>
        <dbReference type="EMBL" id="KAK7389809.1"/>
    </source>
</evidence>
<reference evidence="1 2" key="1">
    <citation type="submission" date="2024-01" db="EMBL/GenBank/DDBJ databases">
        <title>The genomes of 5 underutilized Papilionoideae crops provide insights into root nodulation and disease resistanc.</title>
        <authorList>
            <person name="Jiang F."/>
        </authorList>
    </citation>
    <scope>NUCLEOTIDE SEQUENCE [LARGE SCALE GENOMIC DNA]</scope>
    <source>
        <strain evidence="1">DUOXIRENSHENG_FW03</strain>
        <tissue evidence="1">Leaves</tissue>
    </source>
</reference>